<evidence type="ECO:0000256" key="1">
    <source>
        <dbReference type="SAM" id="MobiDB-lite"/>
    </source>
</evidence>
<dbReference type="Proteomes" id="UP000694867">
    <property type="component" value="Unplaced"/>
</dbReference>
<sequence>MCIVSSGHRFLEKVSKSKGLITFTMYFLMVGLATIGIFGKTQYPNTFTPRWVNACMISSGICCILGLITACLVTNKNVDSQTPDPGAQLSQMYNTQVSPVLTVSVLDMDVTTGRSTFLPLIGYPVNHDFNLQLLLPNRYGNAEQILGVHLPQNGETGPVQTVVQTRNPDGTPCEKTVLADLKRMEESKKSRIDKDKKEVETPPPSYSSLEISVQCGGPGAATAERCDKEKPPSYDTALCKLTVDTGAEPAGEKLVEEGAVGGVAVRQKRSNEEEV</sequence>
<evidence type="ECO:0000313" key="4">
    <source>
        <dbReference type="RefSeq" id="XP_003747380.2"/>
    </source>
</evidence>
<organism evidence="3 4">
    <name type="scientific">Galendromus occidentalis</name>
    <name type="common">western predatory mite</name>
    <dbReference type="NCBI Taxonomy" id="34638"/>
    <lineage>
        <taxon>Eukaryota</taxon>
        <taxon>Metazoa</taxon>
        <taxon>Ecdysozoa</taxon>
        <taxon>Arthropoda</taxon>
        <taxon>Chelicerata</taxon>
        <taxon>Arachnida</taxon>
        <taxon>Acari</taxon>
        <taxon>Parasitiformes</taxon>
        <taxon>Mesostigmata</taxon>
        <taxon>Gamasina</taxon>
        <taxon>Phytoseioidea</taxon>
        <taxon>Phytoseiidae</taxon>
        <taxon>Typhlodrominae</taxon>
        <taxon>Galendromus</taxon>
    </lineage>
</organism>
<feature type="transmembrane region" description="Helical" evidence="2">
    <location>
        <begin position="20"/>
        <end position="39"/>
    </location>
</feature>
<feature type="transmembrane region" description="Helical" evidence="2">
    <location>
        <begin position="51"/>
        <end position="73"/>
    </location>
</feature>
<protein>
    <submittedName>
        <fullName evidence="4">Uncharacterized protein LOC100900504</fullName>
    </submittedName>
</protein>
<keyword evidence="2" id="KW-0472">Membrane</keyword>
<accession>A0AAJ6W003</accession>
<dbReference type="KEGG" id="goe:100900504"/>
<keyword evidence="3" id="KW-1185">Reference proteome</keyword>
<feature type="region of interest" description="Disordered" evidence="1">
    <location>
        <begin position="185"/>
        <end position="234"/>
    </location>
</feature>
<keyword evidence="2" id="KW-0812">Transmembrane</keyword>
<proteinExistence type="predicted"/>
<gene>
    <name evidence="4" type="primary">LOC100900504</name>
</gene>
<evidence type="ECO:0000313" key="3">
    <source>
        <dbReference type="Proteomes" id="UP000694867"/>
    </source>
</evidence>
<keyword evidence="2" id="KW-1133">Transmembrane helix</keyword>
<reference evidence="4" key="1">
    <citation type="submission" date="2025-08" db="UniProtKB">
        <authorList>
            <consortium name="RefSeq"/>
        </authorList>
    </citation>
    <scope>IDENTIFICATION</scope>
</reference>
<dbReference type="RefSeq" id="XP_003747380.2">
    <property type="nucleotide sequence ID" value="XM_003747332.3"/>
</dbReference>
<feature type="compositionally biased region" description="Basic and acidic residues" evidence="1">
    <location>
        <begin position="185"/>
        <end position="200"/>
    </location>
</feature>
<name>A0AAJ6W003_9ACAR</name>
<dbReference type="GeneID" id="100900504"/>
<evidence type="ECO:0000256" key="2">
    <source>
        <dbReference type="SAM" id="Phobius"/>
    </source>
</evidence>
<dbReference type="AlphaFoldDB" id="A0AAJ6W003"/>